<gene>
    <name evidence="3" type="ORF">SADUNF_Sadunf16G0060900</name>
</gene>
<reference evidence="3 4" key="1">
    <citation type="submission" date="2020-10" db="EMBL/GenBank/DDBJ databases">
        <title>Plant Genome Project.</title>
        <authorList>
            <person name="Zhang R.-G."/>
        </authorList>
    </citation>
    <scope>NUCLEOTIDE SEQUENCE [LARGE SCALE GENOMIC DNA]</scope>
    <source>
        <strain evidence="3">FAFU-HL-1</strain>
        <tissue evidence="3">Leaf</tissue>
    </source>
</reference>
<evidence type="ECO:0000256" key="1">
    <source>
        <dbReference type="ARBA" id="ARBA00009085"/>
    </source>
</evidence>
<keyword evidence="4" id="KW-1185">Reference proteome</keyword>
<dbReference type="PANTHER" id="PTHR21646:SF75">
    <property type="entry name" value="UBIQUITIN CARBOXYL-TERMINAL HYDROLASE"/>
    <property type="match status" value="1"/>
</dbReference>
<dbReference type="InterPro" id="IPR038765">
    <property type="entry name" value="Papain-like_cys_pep_sf"/>
</dbReference>
<dbReference type="PANTHER" id="PTHR21646">
    <property type="entry name" value="UBIQUITIN CARBOXYL-TERMINAL HYDROLASE"/>
    <property type="match status" value="1"/>
</dbReference>
<dbReference type="SUPFAM" id="SSF54001">
    <property type="entry name" value="Cysteine proteinases"/>
    <property type="match status" value="1"/>
</dbReference>
<comment type="similarity">
    <text evidence="1">Belongs to the peptidase C19 family.</text>
</comment>
<dbReference type="PROSITE" id="PS00973">
    <property type="entry name" value="USP_2"/>
    <property type="match status" value="1"/>
</dbReference>
<evidence type="ECO:0000259" key="2">
    <source>
        <dbReference type="PROSITE" id="PS50235"/>
    </source>
</evidence>
<dbReference type="GO" id="GO:0004843">
    <property type="term" value="F:cysteine-type deubiquitinase activity"/>
    <property type="evidence" value="ECO:0007669"/>
    <property type="project" value="InterPro"/>
</dbReference>
<dbReference type="EMBL" id="JADGMS010000016">
    <property type="protein sequence ID" value="KAF9664850.1"/>
    <property type="molecule type" value="Genomic_DNA"/>
</dbReference>
<feature type="domain" description="USP" evidence="2">
    <location>
        <begin position="1"/>
        <end position="236"/>
    </location>
</feature>
<name>A0A835MG58_9ROSI</name>
<dbReference type="InterPro" id="IPR028889">
    <property type="entry name" value="USP"/>
</dbReference>
<dbReference type="OrthoDB" id="292964at2759"/>
<proteinExistence type="inferred from homology"/>
<evidence type="ECO:0000313" key="4">
    <source>
        <dbReference type="Proteomes" id="UP000657918"/>
    </source>
</evidence>
<dbReference type="Proteomes" id="UP000657918">
    <property type="component" value="Chromosome 16"/>
</dbReference>
<comment type="caution">
    <text evidence="3">The sequence shown here is derived from an EMBL/GenBank/DDBJ whole genome shotgun (WGS) entry which is preliminary data.</text>
</comment>
<dbReference type="InterPro" id="IPR018200">
    <property type="entry name" value="USP_CS"/>
</dbReference>
<accession>A0A835MG58</accession>
<dbReference type="InterPro" id="IPR050185">
    <property type="entry name" value="Ub_carboxyl-term_hydrolase"/>
</dbReference>
<sequence>MNEPLPAPKFDNDSQVYVTWSENTIEKYDTCLLSSLPEVFKIQLCTTRPQESVSLYKCLESFLKEEPLGPEDMDCPSCKKPRQARKKLDLWRIPEILAVHLKRSSCSQFVRNKLETYVDFPIDDFDLSTNISQKKSQFSNHYVLYATSIHHGGMGCGHYNAFSDVSGVHSIYAFSFISIGQETADRAIPQRDTCMRTHLDRLGNRKWYKFVDNRVSPVSEDAVKTSAACVLFCRRVA</sequence>
<dbReference type="AlphaFoldDB" id="A0A835MG58"/>
<dbReference type="Gene3D" id="3.90.70.10">
    <property type="entry name" value="Cysteine proteinases"/>
    <property type="match status" value="1"/>
</dbReference>
<dbReference type="InterPro" id="IPR001394">
    <property type="entry name" value="Peptidase_C19_UCH"/>
</dbReference>
<organism evidence="3 4">
    <name type="scientific">Salix dunnii</name>
    <dbReference type="NCBI Taxonomy" id="1413687"/>
    <lineage>
        <taxon>Eukaryota</taxon>
        <taxon>Viridiplantae</taxon>
        <taxon>Streptophyta</taxon>
        <taxon>Embryophyta</taxon>
        <taxon>Tracheophyta</taxon>
        <taxon>Spermatophyta</taxon>
        <taxon>Magnoliopsida</taxon>
        <taxon>eudicotyledons</taxon>
        <taxon>Gunneridae</taxon>
        <taxon>Pentapetalae</taxon>
        <taxon>rosids</taxon>
        <taxon>fabids</taxon>
        <taxon>Malpighiales</taxon>
        <taxon>Salicaceae</taxon>
        <taxon>Saliceae</taxon>
        <taxon>Salix</taxon>
    </lineage>
</organism>
<dbReference type="PROSITE" id="PS50235">
    <property type="entry name" value="USP_3"/>
    <property type="match status" value="1"/>
</dbReference>
<dbReference type="Pfam" id="PF00443">
    <property type="entry name" value="UCH"/>
    <property type="match status" value="1"/>
</dbReference>
<protein>
    <recommendedName>
        <fullName evidence="2">USP domain-containing protein</fullName>
    </recommendedName>
</protein>
<evidence type="ECO:0000313" key="3">
    <source>
        <dbReference type="EMBL" id="KAF9664850.1"/>
    </source>
</evidence>
<dbReference type="GO" id="GO:0016579">
    <property type="term" value="P:protein deubiquitination"/>
    <property type="evidence" value="ECO:0007669"/>
    <property type="project" value="InterPro"/>
</dbReference>